<sequence length="50" mass="6103">MRLVSFQNISVAEHKKIWFKWTKRQKPIGFCLFLFAKINSLNKQKFYLIL</sequence>
<proteinExistence type="predicted"/>
<gene>
    <name evidence="1" type="ORF">CLOSTMETH_01410</name>
</gene>
<dbReference type="Proteomes" id="UP000003340">
    <property type="component" value="Unassembled WGS sequence"/>
</dbReference>
<reference evidence="1 2" key="1">
    <citation type="submission" date="2009-01" db="EMBL/GenBank/DDBJ databases">
        <authorList>
            <person name="Fulton L."/>
            <person name="Clifton S."/>
            <person name="Fulton B."/>
            <person name="Xu J."/>
            <person name="Minx P."/>
            <person name="Pepin K.H."/>
            <person name="Johnson M."/>
            <person name="Bhonagiri V."/>
            <person name="Nash W.E."/>
            <person name="Mardis E.R."/>
            <person name="Wilson R.K."/>
        </authorList>
    </citation>
    <scope>NUCLEOTIDE SEQUENCE [LARGE SCALE GENOMIC DNA]</scope>
    <source>
        <strain evidence="1 2">DSM 5476</strain>
    </source>
</reference>
<dbReference type="HOGENOM" id="CLU_3116392_0_0_9"/>
<dbReference type="STRING" id="537013.CLOSTMETH_01410"/>
<name>C0EC41_9FIRM</name>
<comment type="caution">
    <text evidence="1">The sequence shown here is derived from an EMBL/GenBank/DDBJ whole genome shotgun (WGS) entry which is preliminary data.</text>
</comment>
<dbReference type="EMBL" id="ACEC01000046">
    <property type="protein sequence ID" value="EEG30931.1"/>
    <property type="molecule type" value="Genomic_DNA"/>
</dbReference>
<evidence type="ECO:0000313" key="2">
    <source>
        <dbReference type="Proteomes" id="UP000003340"/>
    </source>
</evidence>
<reference evidence="1 2" key="2">
    <citation type="submission" date="2009-02" db="EMBL/GenBank/DDBJ databases">
        <title>Draft genome sequence of Clostridium methylpentosum (DSM 5476).</title>
        <authorList>
            <person name="Sudarsanam P."/>
            <person name="Ley R."/>
            <person name="Guruge J."/>
            <person name="Turnbaugh P.J."/>
            <person name="Mahowald M."/>
            <person name="Liep D."/>
            <person name="Gordon J."/>
        </authorList>
    </citation>
    <scope>NUCLEOTIDE SEQUENCE [LARGE SCALE GENOMIC DNA]</scope>
    <source>
        <strain evidence="1 2">DSM 5476</strain>
    </source>
</reference>
<dbReference type="AlphaFoldDB" id="C0EC41"/>
<organism evidence="1 2">
    <name type="scientific">[Clostridium] methylpentosum DSM 5476</name>
    <dbReference type="NCBI Taxonomy" id="537013"/>
    <lineage>
        <taxon>Bacteria</taxon>
        <taxon>Bacillati</taxon>
        <taxon>Bacillota</taxon>
        <taxon>Clostridia</taxon>
        <taxon>Eubacteriales</taxon>
        <taxon>Oscillospiraceae</taxon>
        <taxon>Oscillospiraceae incertae sedis</taxon>
    </lineage>
</organism>
<accession>C0EC41</accession>
<evidence type="ECO:0000313" key="1">
    <source>
        <dbReference type="EMBL" id="EEG30931.1"/>
    </source>
</evidence>
<protein>
    <submittedName>
        <fullName evidence="1">Uncharacterized protein</fullName>
    </submittedName>
</protein>
<keyword evidence="2" id="KW-1185">Reference proteome</keyword>